<feature type="transmembrane region" description="Helical" evidence="3">
    <location>
        <begin position="740"/>
        <end position="764"/>
    </location>
</feature>
<organism evidence="4 5">
    <name type="scientific">Pythium oligandrum</name>
    <name type="common">Mycoparasitic fungus</name>
    <dbReference type="NCBI Taxonomy" id="41045"/>
    <lineage>
        <taxon>Eukaryota</taxon>
        <taxon>Sar</taxon>
        <taxon>Stramenopiles</taxon>
        <taxon>Oomycota</taxon>
        <taxon>Peronosporomycetes</taxon>
        <taxon>Pythiales</taxon>
        <taxon>Pythiaceae</taxon>
        <taxon>Pythium</taxon>
    </lineage>
</organism>
<evidence type="ECO:0000256" key="3">
    <source>
        <dbReference type="SAM" id="Phobius"/>
    </source>
</evidence>
<accession>A0A8K1FET7</accession>
<keyword evidence="3" id="KW-0812">Transmembrane</keyword>
<feature type="region of interest" description="Disordered" evidence="2">
    <location>
        <begin position="433"/>
        <end position="452"/>
    </location>
</feature>
<feature type="transmembrane region" description="Helical" evidence="3">
    <location>
        <begin position="694"/>
        <end position="712"/>
    </location>
</feature>
<feature type="compositionally biased region" description="Polar residues" evidence="2">
    <location>
        <begin position="433"/>
        <end position="451"/>
    </location>
</feature>
<sequence>MAGRCGRMRRPLARLWLLGGVAVLLSVSVGLPQATAVRMPRFPSKKEKRTQEVEIKVQDYSFSAGPKDKIAIRIESKDIKASEIHAMMADSRESAVEEKKPKAAAPRTSTPKHTMPSVIPENRSPSKTIQQSSLWPYDLREELSHAELMMILVAIICSVCLLGLVLTATWSLARFTWQSIRERRLLSRLFQPNATAESLARAIKTTGTAMPLLMKPLANAHLRHVQFMELAQTLVASTATLRFDETELVLHGLPKGEDGQSLTLYHLFSTLEPTQCLGESVVLELGSVTVLSHWTSHVKVVEWQKDVKTALNALKRRRLELQELQQRIVETLEARHVNGEPIAKTKLMSLVAALRQGPTPDSSASPKSVSKSVKDGKDEFGFFLRSFEELREQQSMQDGLVKTLTTIQVTKETRLLETDAKTTHVRQATEVHVQQSVPSSTEPSHTAQLDSHTTRQLESFVDKAEEMEMTHLDEVKQAQYLLEDAKRESFCMLHSSRDAMQSVDALRSNLVALGADPKAAVLTAADIYANHTNMMMLTRTLRSVFDEFRKGDMIKMEERRKRHALKDREKRERIMQKFRLKQQLMVEKMDLQRQLEQEHQERERLRREQEELEVFVRESKAERHRFVWQITKLNVLIVLLVMGVVFFESLTQLELFKPVCSVDNDPKEASMFTSLVKNWWPTNALSLLQCRASYALKITAIVVVSILAFYVVAQLNLLTVALPGALGMGLYYIRMEWMNMIFRLPFLLVVYGFNLMALYVMNRLPNPRSNTKRRALLFYGAFPIASIVLSVVVSITIACDNPHECVTTATSITQRSLSTLWSVARQAYHLD</sequence>
<comment type="caution">
    <text evidence="4">The sequence shown here is derived from an EMBL/GenBank/DDBJ whole genome shotgun (WGS) entry which is preliminary data.</text>
</comment>
<keyword evidence="1" id="KW-0175">Coiled coil</keyword>
<dbReference type="EMBL" id="SPLM01000146">
    <property type="protein sequence ID" value="TMW56158.1"/>
    <property type="molecule type" value="Genomic_DNA"/>
</dbReference>
<name>A0A8K1FET7_PYTOL</name>
<keyword evidence="5" id="KW-1185">Reference proteome</keyword>
<feature type="region of interest" description="Disordered" evidence="2">
    <location>
        <begin position="90"/>
        <end position="131"/>
    </location>
</feature>
<feature type="transmembrane region" description="Helical" evidence="3">
    <location>
        <begin position="776"/>
        <end position="798"/>
    </location>
</feature>
<reference evidence="4" key="1">
    <citation type="submission" date="2019-03" db="EMBL/GenBank/DDBJ databases">
        <title>Long read genome sequence of the mycoparasitic Pythium oligandrum ATCC 38472 isolated from sugarbeet rhizosphere.</title>
        <authorList>
            <person name="Gaulin E."/>
        </authorList>
    </citation>
    <scope>NUCLEOTIDE SEQUENCE</scope>
    <source>
        <strain evidence="4">ATCC 38472_TT</strain>
    </source>
</reference>
<dbReference type="Proteomes" id="UP000794436">
    <property type="component" value="Unassembled WGS sequence"/>
</dbReference>
<evidence type="ECO:0000313" key="4">
    <source>
        <dbReference type="EMBL" id="TMW56158.1"/>
    </source>
</evidence>
<feature type="compositionally biased region" description="Basic and acidic residues" evidence="2">
    <location>
        <begin position="90"/>
        <end position="101"/>
    </location>
</feature>
<feature type="transmembrane region" description="Helical" evidence="3">
    <location>
        <begin position="148"/>
        <end position="173"/>
    </location>
</feature>
<gene>
    <name evidence="4" type="ORF">Poli38472_008806</name>
</gene>
<proteinExistence type="predicted"/>
<keyword evidence="3" id="KW-0472">Membrane</keyword>
<feature type="coiled-coil region" evidence="1">
    <location>
        <begin position="307"/>
        <end position="334"/>
    </location>
</feature>
<evidence type="ECO:0000256" key="2">
    <source>
        <dbReference type="SAM" id="MobiDB-lite"/>
    </source>
</evidence>
<feature type="coiled-coil region" evidence="1">
    <location>
        <begin position="581"/>
        <end position="622"/>
    </location>
</feature>
<evidence type="ECO:0000313" key="5">
    <source>
        <dbReference type="Proteomes" id="UP000794436"/>
    </source>
</evidence>
<dbReference type="OrthoDB" id="166207at2759"/>
<keyword evidence="3" id="KW-1133">Transmembrane helix</keyword>
<evidence type="ECO:0000256" key="1">
    <source>
        <dbReference type="SAM" id="Coils"/>
    </source>
</evidence>
<protein>
    <submittedName>
        <fullName evidence="4">Uncharacterized protein</fullName>
    </submittedName>
</protein>
<dbReference type="AlphaFoldDB" id="A0A8K1FET7"/>
<feature type="transmembrane region" description="Helical" evidence="3">
    <location>
        <begin position="626"/>
        <end position="647"/>
    </location>
</feature>